<evidence type="ECO:0000313" key="3">
    <source>
        <dbReference type="EMBL" id="WUX51566.1"/>
    </source>
</evidence>
<evidence type="ECO:0000259" key="2">
    <source>
        <dbReference type="Pfam" id="PF11716"/>
    </source>
</evidence>
<dbReference type="Pfam" id="PF11716">
    <property type="entry name" value="MDMPI_N"/>
    <property type="match status" value="1"/>
</dbReference>
<reference evidence="3" key="1">
    <citation type="submission" date="2022-10" db="EMBL/GenBank/DDBJ databases">
        <title>The complete genomes of actinobacterial strains from the NBC collection.</title>
        <authorList>
            <person name="Joergensen T.S."/>
            <person name="Alvarez Arevalo M."/>
            <person name="Sterndorff E.B."/>
            <person name="Faurdal D."/>
            <person name="Vuksanovic O."/>
            <person name="Mourched A.-S."/>
            <person name="Charusanti P."/>
            <person name="Shaw S."/>
            <person name="Blin K."/>
            <person name="Weber T."/>
        </authorList>
    </citation>
    <scope>NUCLEOTIDE SEQUENCE</scope>
    <source>
        <strain evidence="3">NBC_01432</strain>
    </source>
</reference>
<feature type="domain" description="Mycothiol-dependent maleylpyruvate isomerase metal-binding" evidence="2">
    <location>
        <begin position="21"/>
        <end position="142"/>
    </location>
</feature>
<sequence>MNSDTKRDTNSDMNTVYPAMRECASQAARIATAVPAGRLTAPTPSAEWDVRALVNHLVLYTSHGLEHRARRTEMPGTLTARDFTADADWPERYGVALESAVAAWGEPAVWEGDIGEGGGATPAATVAALMTLEMALHGWELARATGQEFRLSEGTAAFVLAVVDEYAEMYRQYDGFAEPLPVRASATTFDRALAASGRDPLWAVEGGADDQAEFAPARSATGGTPPGKG</sequence>
<gene>
    <name evidence="3" type="ORF">OG442_08460</name>
</gene>
<organism evidence="3 4">
    <name type="scientific">Streptomyces niveus</name>
    <name type="common">Streptomyces spheroides</name>
    <dbReference type="NCBI Taxonomy" id="193462"/>
    <lineage>
        <taxon>Bacteria</taxon>
        <taxon>Bacillati</taxon>
        <taxon>Actinomycetota</taxon>
        <taxon>Actinomycetes</taxon>
        <taxon>Kitasatosporales</taxon>
        <taxon>Streptomycetaceae</taxon>
        <taxon>Streptomyces</taxon>
    </lineage>
</organism>
<proteinExistence type="predicted"/>
<keyword evidence="4" id="KW-1185">Reference proteome</keyword>
<dbReference type="RefSeq" id="WP_329075231.1">
    <property type="nucleotide sequence ID" value="NZ_CP109495.1"/>
</dbReference>
<dbReference type="Proteomes" id="UP001432209">
    <property type="component" value="Chromosome"/>
</dbReference>
<dbReference type="NCBIfam" id="TIGR03086">
    <property type="entry name" value="TIGR03086 family metal-binding protein"/>
    <property type="match status" value="1"/>
</dbReference>
<evidence type="ECO:0000313" key="4">
    <source>
        <dbReference type="Proteomes" id="UP001432209"/>
    </source>
</evidence>
<dbReference type="EMBL" id="CP109495">
    <property type="protein sequence ID" value="WUX51566.1"/>
    <property type="molecule type" value="Genomic_DNA"/>
</dbReference>
<dbReference type="InterPro" id="IPR024344">
    <property type="entry name" value="MDMPI_metal-binding"/>
</dbReference>
<dbReference type="InterPro" id="IPR034660">
    <property type="entry name" value="DinB/YfiT-like"/>
</dbReference>
<protein>
    <submittedName>
        <fullName evidence="3">TIGR03086 family metal-binding protein</fullName>
    </submittedName>
</protein>
<name>A0ABZ1ZYY8_STRNV</name>
<feature type="region of interest" description="Disordered" evidence="1">
    <location>
        <begin position="205"/>
        <end position="229"/>
    </location>
</feature>
<evidence type="ECO:0000256" key="1">
    <source>
        <dbReference type="SAM" id="MobiDB-lite"/>
    </source>
</evidence>
<dbReference type="InterPro" id="IPR017520">
    <property type="entry name" value="CHP03086"/>
</dbReference>
<dbReference type="SUPFAM" id="SSF109854">
    <property type="entry name" value="DinB/YfiT-like putative metalloenzymes"/>
    <property type="match status" value="1"/>
</dbReference>
<accession>A0ABZ1ZYY8</accession>